<dbReference type="OrthoDB" id="248495at2759"/>
<dbReference type="EMBL" id="JAKOGI010000110">
    <property type="protein sequence ID" value="KAJ8443932.1"/>
    <property type="molecule type" value="Genomic_DNA"/>
</dbReference>
<accession>A0A9Q1KIL1</accession>
<feature type="region of interest" description="Disordered" evidence="1">
    <location>
        <begin position="477"/>
        <end position="524"/>
    </location>
</feature>
<feature type="compositionally biased region" description="Basic and acidic residues" evidence="1">
    <location>
        <begin position="169"/>
        <end position="181"/>
    </location>
</feature>
<evidence type="ECO:0000259" key="2">
    <source>
        <dbReference type="PROSITE" id="PS51489"/>
    </source>
</evidence>
<sequence length="547" mass="62842">MATTLHNDLFSSLISDIKSYTGNDPILPWLRGIRKMRESLPSQLLNEKLPRFLQKCAQTFESDRRYRNDLRFIRIWLQLVTILVYWEQMDYVDDPKGLLRTMETKRIGTKRSLFYQAYALYYEKMNRFEEADKMYRLGVQNLAEPLEELQNSYEQFVQRLERHKHKRDGRTARKPVSDRTTTHLSCNPKENENICKVGGSAEGPMLKEHSPRKMSNHVTSDSMDILKECSQNIMPLDESKSGEESKLYRDDSVVVRFVDSASVERSEAEDACHHGLLEPTINTKEALNAMNSMFREPIEPANVFQRSRRAQEKTIQNTSNGFEMFVEENSDSLVGSSHKKDDGEFLAPEQKMQQPVQEPLKIFVDDELGNDPEPSELQTSAEGSPSSSSRADAFVFIRPDDHQSESSNDTKTEPSTRTRFREDTVVCRFVGSAILDEPEVENICHHGLVDPTVNLKEAMEDINSMFGKPIDFVRTTRRKRQERTAASGRNDFGGFSILPDDDLLRQGGQQAPPNSSSKEKEDLFEPTVFTKEAMDDINNLFRMPFDF</sequence>
<feature type="region of interest" description="Disordered" evidence="1">
    <location>
        <begin position="366"/>
        <end position="417"/>
    </location>
</feature>
<dbReference type="GO" id="GO:0051754">
    <property type="term" value="P:meiotic sister chromatid cohesion, centromeric"/>
    <property type="evidence" value="ECO:0007669"/>
    <property type="project" value="TreeGrafter"/>
</dbReference>
<dbReference type="Pfam" id="PF08311">
    <property type="entry name" value="Mad3_BUB1_I"/>
    <property type="match status" value="1"/>
</dbReference>
<evidence type="ECO:0000313" key="3">
    <source>
        <dbReference type="EMBL" id="KAJ8443932.1"/>
    </source>
</evidence>
<dbReference type="InterPro" id="IPR013212">
    <property type="entry name" value="Mad3/Bub1_I"/>
</dbReference>
<keyword evidence="4" id="KW-1185">Reference proteome</keyword>
<proteinExistence type="predicted"/>
<dbReference type="Gene3D" id="1.25.40.430">
    <property type="match status" value="1"/>
</dbReference>
<feature type="region of interest" description="Disordered" evidence="1">
    <location>
        <begin position="161"/>
        <end position="187"/>
    </location>
</feature>
<dbReference type="PROSITE" id="PS51489">
    <property type="entry name" value="BUB1_N"/>
    <property type="match status" value="1"/>
</dbReference>
<evidence type="ECO:0000256" key="1">
    <source>
        <dbReference type="SAM" id="MobiDB-lite"/>
    </source>
</evidence>
<dbReference type="SMART" id="SM00777">
    <property type="entry name" value="Mad3_BUB1_I"/>
    <property type="match status" value="1"/>
</dbReference>
<dbReference type="Proteomes" id="UP001153076">
    <property type="component" value="Unassembled WGS sequence"/>
</dbReference>
<dbReference type="AlphaFoldDB" id="A0A9Q1KIL1"/>
<gene>
    <name evidence="3" type="ORF">Cgig2_032756</name>
</gene>
<dbReference type="GO" id="GO:0007094">
    <property type="term" value="P:mitotic spindle assembly checkpoint signaling"/>
    <property type="evidence" value="ECO:0007669"/>
    <property type="project" value="InterPro"/>
</dbReference>
<dbReference type="GO" id="GO:0004672">
    <property type="term" value="F:protein kinase activity"/>
    <property type="evidence" value="ECO:0007669"/>
    <property type="project" value="TreeGrafter"/>
</dbReference>
<organism evidence="3 4">
    <name type="scientific">Carnegiea gigantea</name>
    <dbReference type="NCBI Taxonomy" id="171969"/>
    <lineage>
        <taxon>Eukaryota</taxon>
        <taxon>Viridiplantae</taxon>
        <taxon>Streptophyta</taxon>
        <taxon>Embryophyta</taxon>
        <taxon>Tracheophyta</taxon>
        <taxon>Spermatophyta</taxon>
        <taxon>Magnoliopsida</taxon>
        <taxon>eudicotyledons</taxon>
        <taxon>Gunneridae</taxon>
        <taxon>Pentapetalae</taxon>
        <taxon>Caryophyllales</taxon>
        <taxon>Cactineae</taxon>
        <taxon>Cactaceae</taxon>
        <taxon>Cactoideae</taxon>
        <taxon>Echinocereeae</taxon>
        <taxon>Carnegiea</taxon>
    </lineage>
</organism>
<dbReference type="PANTHER" id="PTHR14030:SF2">
    <property type="entry name" value="OS11G0128700 PROTEIN"/>
    <property type="match status" value="1"/>
</dbReference>
<comment type="caution">
    <text evidence="3">The sequence shown here is derived from an EMBL/GenBank/DDBJ whole genome shotgun (WGS) entry which is preliminary data.</text>
</comment>
<dbReference type="PANTHER" id="PTHR14030">
    <property type="entry name" value="MITOTIC CHECKPOINT SERINE/THREONINE-PROTEIN KINASE BUB1"/>
    <property type="match status" value="1"/>
</dbReference>
<feature type="domain" description="BUB1 N-terminal" evidence="2">
    <location>
        <begin position="13"/>
        <end position="178"/>
    </location>
</feature>
<feature type="compositionally biased region" description="Basic and acidic residues" evidence="1">
    <location>
        <begin position="398"/>
        <end position="417"/>
    </location>
</feature>
<protein>
    <recommendedName>
        <fullName evidence="2">BUB1 N-terminal domain-containing protein</fullName>
    </recommendedName>
</protein>
<name>A0A9Q1KIL1_9CARY</name>
<reference evidence="3" key="1">
    <citation type="submission" date="2022-04" db="EMBL/GenBank/DDBJ databases">
        <title>Carnegiea gigantea Genome sequencing and assembly v2.</title>
        <authorList>
            <person name="Copetti D."/>
            <person name="Sanderson M.J."/>
            <person name="Burquez A."/>
            <person name="Wojciechowski M.F."/>
        </authorList>
    </citation>
    <scope>NUCLEOTIDE SEQUENCE</scope>
    <source>
        <strain evidence="3">SGP5-SGP5p</strain>
        <tissue evidence="3">Aerial part</tissue>
    </source>
</reference>
<feature type="compositionally biased region" description="Polar residues" evidence="1">
    <location>
        <begin position="507"/>
        <end position="516"/>
    </location>
</feature>
<evidence type="ECO:0000313" key="4">
    <source>
        <dbReference type="Proteomes" id="UP001153076"/>
    </source>
</evidence>
<dbReference type="InterPro" id="IPR015661">
    <property type="entry name" value="Bub1/Mad3"/>
</dbReference>